<keyword evidence="3" id="KW-1185">Reference proteome</keyword>
<reference evidence="1 3" key="1">
    <citation type="submission" date="2017-02" db="EMBL/GenBank/DDBJ databases">
        <authorList>
            <person name="Varghese N."/>
            <person name="Submissions S."/>
        </authorList>
    </citation>
    <scope>NUCLEOTIDE SEQUENCE [LARGE SCALE GENOMIC DNA]</scope>
    <source>
        <strain evidence="1 3">DSM 16775</strain>
    </source>
</reference>
<evidence type="ECO:0000313" key="4">
    <source>
        <dbReference type="Proteomes" id="UP000251937"/>
    </source>
</evidence>
<dbReference type="Proteomes" id="UP000190669">
    <property type="component" value="Unassembled WGS sequence"/>
</dbReference>
<protein>
    <recommendedName>
        <fullName evidence="5">Lipocalin-like domain-containing protein</fullName>
    </recommendedName>
</protein>
<evidence type="ECO:0000313" key="3">
    <source>
        <dbReference type="Proteomes" id="UP000190669"/>
    </source>
</evidence>
<evidence type="ECO:0000313" key="2">
    <source>
        <dbReference type="EMBL" id="SQA91860.1"/>
    </source>
</evidence>
<evidence type="ECO:0000313" key="1">
    <source>
        <dbReference type="EMBL" id="SKC12558.1"/>
    </source>
</evidence>
<dbReference type="RefSeq" id="WP_123920749.1">
    <property type="nucleotide sequence ID" value="NZ_CP033934.1"/>
</dbReference>
<reference evidence="2 4" key="2">
    <citation type="submission" date="2018-06" db="EMBL/GenBank/DDBJ databases">
        <authorList>
            <consortium name="Pathogen Informatics"/>
            <person name="Doyle S."/>
        </authorList>
    </citation>
    <scope>NUCLEOTIDE SEQUENCE [LARGE SCALE GENOMIC DNA]</scope>
    <source>
        <strain evidence="2 4">NCTC11212</strain>
    </source>
</reference>
<dbReference type="AlphaFoldDB" id="A0AAX2IPU0"/>
<dbReference type="EMBL" id="UAVR01000017">
    <property type="protein sequence ID" value="SQA91860.1"/>
    <property type="molecule type" value="Genomic_DNA"/>
</dbReference>
<sequence>MKIIISSLFMIITILLFPKKEIKKDISGTWKLNLYTMDSDTIYYENTEKYTFNYFDKTLGHLKDSDEKKKIGEKLYNQFKTTKLHINKNTISSYTYDGNQTEINLKYKLVDGKIILDEKANKKYKYTVDYNQETDILTIHQGDAKSVVNKYSRVH</sequence>
<dbReference type="Proteomes" id="UP000251937">
    <property type="component" value="Unassembled WGS sequence"/>
</dbReference>
<comment type="caution">
    <text evidence="2">The sequence shown here is derived from an EMBL/GenBank/DDBJ whole genome shotgun (WGS) entry which is preliminary data.</text>
</comment>
<name>A0AAX2IPU0_9FLAO</name>
<proteinExistence type="predicted"/>
<accession>A0AAX2IPU0</accession>
<dbReference type="EMBL" id="FUZE01000040">
    <property type="protein sequence ID" value="SKC12558.1"/>
    <property type="molecule type" value="Genomic_DNA"/>
</dbReference>
<gene>
    <name evidence="2" type="ORF">NCTC11212_03497</name>
    <name evidence="1" type="ORF">SAMN05421800_14016</name>
</gene>
<organism evidence="2 4">
    <name type="scientific">Chryseobacterium balustinum</name>
    <dbReference type="NCBI Taxonomy" id="246"/>
    <lineage>
        <taxon>Bacteria</taxon>
        <taxon>Pseudomonadati</taxon>
        <taxon>Bacteroidota</taxon>
        <taxon>Flavobacteriia</taxon>
        <taxon>Flavobacteriales</taxon>
        <taxon>Weeksellaceae</taxon>
        <taxon>Chryseobacterium group</taxon>
        <taxon>Chryseobacterium</taxon>
    </lineage>
</organism>
<evidence type="ECO:0008006" key="5">
    <source>
        <dbReference type="Google" id="ProtNLM"/>
    </source>
</evidence>